<evidence type="ECO:0000313" key="3">
    <source>
        <dbReference type="Proteomes" id="UP001388673"/>
    </source>
</evidence>
<dbReference type="SUPFAM" id="SSF81872">
    <property type="entry name" value="BRCA2 helical domain"/>
    <property type="match status" value="1"/>
</dbReference>
<dbReference type="AlphaFoldDB" id="A0AAW0YWC4"/>
<accession>A0AAW0YWC4</accession>
<dbReference type="GO" id="GO:0000724">
    <property type="term" value="P:double-strand break repair via homologous recombination"/>
    <property type="evidence" value="ECO:0007669"/>
    <property type="project" value="InterPro"/>
</dbReference>
<organism evidence="2 3">
    <name type="scientific">Kwoniella newhampshirensis</name>
    <dbReference type="NCBI Taxonomy" id="1651941"/>
    <lineage>
        <taxon>Eukaryota</taxon>
        <taxon>Fungi</taxon>
        <taxon>Dikarya</taxon>
        <taxon>Basidiomycota</taxon>
        <taxon>Agaricomycotina</taxon>
        <taxon>Tremellomycetes</taxon>
        <taxon>Tremellales</taxon>
        <taxon>Cryptococcaceae</taxon>
        <taxon>Kwoniella</taxon>
    </lineage>
</organism>
<evidence type="ECO:0000313" key="2">
    <source>
        <dbReference type="EMBL" id="KAK8849662.1"/>
    </source>
</evidence>
<gene>
    <name evidence="2" type="ORF">IAR55_004997</name>
</gene>
<feature type="domain" description="BRCA2 OB1" evidence="1">
    <location>
        <begin position="84"/>
        <end position="160"/>
    </location>
</feature>
<keyword evidence="3" id="KW-1185">Reference proteome</keyword>
<dbReference type="GO" id="GO:0006355">
    <property type="term" value="P:regulation of DNA-templated transcription"/>
    <property type="evidence" value="ECO:0007669"/>
    <property type="project" value="TreeGrafter"/>
</dbReference>
<dbReference type="Proteomes" id="UP001388673">
    <property type="component" value="Unassembled WGS sequence"/>
</dbReference>
<proteinExistence type="predicted"/>
<dbReference type="InterPro" id="IPR015187">
    <property type="entry name" value="BRCA2_OB_1"/>
</dbReference>
<dbReference type="PANTHER" id="PTHR11289:SF0">
    <property type="entry name" value="BREAST CANCER TYPE 2 SUSCEPTIBILITY PROTEIN"/>
    <property type="match status" value="1"/>
</dbReference>
<protein>
    <recommendedName>
        <fullName evidence="1">BRCA2 OB1 domain-containing protein</fullName>
    </recommendedName>
</protein>
<comment type="caution">
    <text evidence="2">The sequence shown here is derived from an EMBL/GenBank/DDBJ whole genome shotgun (WGS) entry which is preliminary data.</text>
</comment>
<dbReference type="EMBL" id="JBCAWK010000009">
    <property type="protein sequence ID" value="KAK8849662.1"/>
    <property type="molecule type" value="Genomic_DNA"/>
</dbReference>
<dbReference type="SUPFAM" id="SSF50249">
    <property type="entry name" value="Nucleic acid-binding proteins"/>
    <property type="match status" value="2"/>
</dbReference>
<dbReference type="Pfam" id="PF09103">
    <property type="entry name" value="BRCA-2_OB1"/>
    <property type="match status" value="1"/>
</dbReference>
<dbReference type="GeneID" id="92182255"/>
<dbReference type="PANTHER" id="PTHR11289">
    <property type="entry name" value="BREAST CANCER TYPE 2 SUSCEPTIBILITY PROTEIN BRCA2"/>
    <property type="match status" value="1"/>
</dbReference>
<dbReference type="Gene3D" id="2.40.50.140">
    <property type="entry name" value="Nucleic acid-binding proteins"/>
    <property type="match status" value="1"/>
</dbReference>
<evidence type="ECO:0000259" key="1">
    <source>
        <dbReference type="Pfam" id="PF09103"/>
    </source>
</evidence>
<dbReference type="InterPro" id="IPR012340">
    <property type="entry name" value="NA-bd_OB-fold"/>
</dbReference>
<name>A0AAW0YWC4_9TREE</name>
<dbReference type="InterPro" id="IPR036315">
    <property type="entry name" value="BRCA2_hlx_sf"/>
</dbReference>
<sequence>MGTQEALRELQQEHCTFATAQWVDNHWTQILWKLAGQVQAKPDLFLSKWSWLEITSQLRYRSVYESRSELTVRYEREFGAAQRPILRRIQEHDSSPSLPMILLVSAVHNTSDGEKELPKAYLELSDGWYRIRAQLDDCLSRAVAKGKIAVGRKMAVTGAKPQPFIASLSSLSIDGGIVSLMDVVIDNVFPLMFTNGDRTVRESPWNEDEEQIRQDRWKAERTRLEDKMRRDLGRLEDLAGLLAQYAEESDQVYIHLARHASERLSQEMQNVQSEIGAELQVLCPPRNVRDLRMVRFHDAQEGRKEAFRLGSLNLWDARAMDSAALQEGRRYLVSNITSDVSLSQVSNLVPGRTGDWGRPRSIHDKATILLHTRRDTRWQPL</sequence>
<dbReference type="KEGG" id="kne:92182255"/>
<dbReference type="InterPro" id="IPR015525">
    <property type="entry name" value="BRCA2"/>
</dbReference>
<dbReference type="RefSeq" id="XP_066801550.1">
    <property type="nucleotide sequence ID" value="XM_066948091.1"/>
</dbReference>
<reference evidence="2 3" key="1">
    <citation type="journal article" date="2024" name="bioRxiv">
        <title>Comparative genomics of Cryptococcus and Kwoniella reveals pathogenesis evolution and contrasting karyotype dynamics via intercentromeric recombination or chromosome fusion.</title>
        <authorList>
            <person name="Coelho M.A."/>
            <person name="David-Palma M."/>
            <person name="Shea T."/>
            <person name="Bowers K."/>
            <person name="McGinley-Smith S."/>
            <person name="Mohammad A.W."/>
            <person name="Gnirke A."/>
            <person name="Yurkov A.M."/>
            <person name="Nowrousian M."/>
            <person name="Sun S."/>
            <person name="Cuomo C.A."/>
            <person name="Heitman J."/>
        </authorList>
    </citation>
    <scope>NUCLEOTIDE SEQUENCE [LARGE SCALE GENOMIC DNA]</scope>
    <source>
        <strain evidence="2 3">CBS 13917</strain>
    </source>
</reference>